<evidence type="ECO:0000259" key="7">
    <source>
        <dbReference type="PROSITE" id="PS50011"/>
    </source>
</evidence>
<evidence type="ECO:0000256" key="4">
    <source>
        <dbReference type="PROSITE-ProRule" id="PRU00175"/>
    </source>
</evidence>
<dbReference type="Gene3D" id="1.10.510.10">
    <property type="entry name" value="Transferase(Phosphotransferase) domain 1"/>
    <property type="match status" value="1"/>
</dbReference>
<dbReference type="Gene3D" id="2.130.10.10">
    <property type="entry name" value="YVTN repeat-like/Quinoprotein amine dehydrogenase"/>
    <property type="match status" value="2"/>
</dbReference>
<feature type="repeat" description="WD" evidence="5">
    <location>
        <begin position="637"/>
        <end position="676"/>
    </location>
</feature>
<dbReference type="InterPro" id="IPR027370">
    <property type="entry name" value="Znf-RING_euk"/>
</dbReference>
<sequence>MNHATCHHLTRIILTSPIGEPKTHESNWPNENTYESKNRRERGALKMEMEMEMPECPVCLQSYNEEDDIIPRVLSCGHTACESCVLKLPRFFHNTKTTTDAFPCPACTQLVRFPNPSQGPSSLPKNIDLLRFFSSSSSQNPKKNKIPKAPTFPHTPENGFLPHPWTPDFYSAWKDWILPRNSISSTTITTTSTTTTATSTTTVDMSNYPRHFKADQCVSLIPIACYSSSEKDSCFIILSYTARVMDALYRMGDAERCELGLIARASLRKGRVCAVYGVWMDLENGVLFLVCERVGGDLSKRVIDQFKDGFVGGVGKDDSEENRNSGVKDAVYTFALLGVELCEAVMGLHSESIAIGCLAPSCIFLDDYGHLSIDLNDVLELGRRVSKIAADAGGSSRTSDSSINNVGFAEQLMKTQAFVSPEMFVLLRNRGVARKECSETLGSYQSDSWSLACIFIRLLIGEERFNAESLKDFYCLVLTNTKENHDELLQLYNVWMEKVISSLDTLLIPEFKILVQVLSQCLNYDPGSRPYVSDLWRCIRRLLIKPGFDLKGLDISVMAGSSLHCLILGDLSLPRKGENGSQLQNSDDWQKCDRILGNISGLVLCGSSGDVGSVSRVEVDRGIVEGLQAGNFTSATLQGHRDCITGLAVGGGFLFSSSFDKTVHVWSLQDFSHVQSLRGHEHRVMAVIAMDADNLLCVSGDSGGGIFVWSIGVSPGKELLKKWNEHNDWRYSGVHSLAVSGTDYLYSGSGDKSIKAWSMQDYTLVCTMDGHKSVVSSLAVCNGILYSGSWDGTVRLWLLSDHSPLAVLEDESSGNIASVLSLSVDRHMLVASYENGDVKMWKNDVLVSSTRTFDGAIFALDKVGKCLFMGGWNKIVDIQEMSEDEFQVDRRSVGTITCDSVITALLHWQGKLFVGLSDRIIKVYYCRP</sequence>
<dbReference type="PROSITE" id="PS50089">
    <property type="entry name" value="ZF_RING_2"/>
    <property type="match status" value="1"/>
</dbReference>
<feature type="repeat" description="WD" evidence="5">
    <location>
        <begin position="768"/>
        <end position="807"/>
    </location>
</feature>
<dbReference type="SUPFAM" id="SSF50978">
    <property type="entry name" value="WD40 repeat-like"/>
    <property type="match status" value="1"/>
</dbReference>
<dbReference type="PANTHER" id="PTHR44489:SF11">
    <property type="entry name" value="WD REPEAT DOMAIN 86"/>
    <property type="match status" value="1"/>
</dbReference>
<dbReference type="EMBL" id="QPKB01000008">
    <property type="protein sequence ID" value="RWR90242.1"/>
    <property type="molecule type" value="Genomic_DNA"/>
</dbReference>
<dbReference type="SMART" id="SM00220">
    <property type="entry name" value="S_TKc"/>
    <property type="match status" value="1"/>
</dbReference>
<dbReference type="PROSITE" id="PS50294">
    <property type="entry name" value="WD_REPEATS_REGION"/>
    <property type="match status" value="1"/>
</dbReference>
<evidence type="ECO:0000256" key="2">
    <source>
        <dbReference type="ARBA" id="ARBA00022771"/>
    </source>
</evidence>
<evidence type="ECO:0000256" key="3">
    <source>
        <dbReference type="ARBA" id="ARBA00022833"/>
    </source>
</evidence>
<keyword evidence="10" id="KW-1185">Reference proteome</keyword>
<dbReference type="InterPro" id="IPR015943">
    <property type="entry name" value="WD40/YVTN_repeat-like_dom_sf"/>
</dbReference>
<dbReference type="PANTHER" id="PTHR44489">
    <property type="match status" value="1"/>
</dbReference>
<evidence type="ECO:0000313" key="10">
    <source>
        <dbReference type="Proteomes" id="UP000283530"/>
    </source>
</evidence>
<feature type="domain" description="RING-type" evidence="8">
    <location>
        <begin position="56"/>
        <end position="108"/>
    </location>
</feature>
<dbReference type="InterPro" id="IPR001680">
    <property type="entry name" value="WD40_rpt"/>
</dbReference>
<dbReference type="GO" id="GO:0005524">
    <property type="term" value="F:ATP binding"/>
    <property type="evidence" value="ECO:0007669"/>
    <property type="project" value="InterPro"/>
</dbReference>
<proteinExistence type="predicted"/>
<dbReference type="SUPFAM" id="SSF57850">
    <property type="entry name" value="RING/U-box"/>
    <property type="match status" value="1"/>
</dbReference>
<name>A0A443PHL9_9MAGN</name>
<comment type="caution">
    <text evidence="9">The sequence shown here is derived from an EMBL/GenBank/DDBJ whole genome shotgun (WGS) entry which is preliminary data.</text>
</comment>
<keyword evidence="2 4" id="KW-0863">Zinc-finger</keyword>
<gene>
    <name evidence="9" type="ORF">CKAN_01932800</name>
</gene>
<evidence type="ECO:0000256" key="6">
    <source>
        <dbReference type="SAM" id="MobiDB-lite"/>
    </source>
</evidence>
<dbReference type="Pfam" id="PF00400">
    <property type="entry name" value="WD40"/>
    <property type="match status" value="3"/>
</dbReference>
<evidence type="ECO:0000256" key="5">
    <source>
        <dbReference type="PROSITE-ProRule" id="PRU00221"/>
    </source>
</evidence>
<dbReference type="AlphaFoldDB" id="A0A443PHL9"/>
<reference evidence="9 10" key="1">
    <citation type="journal article" date="2019" name="Nat. Plants">
        <title>Stout camphor tree genome fills gaps in understanding of flowering plant genome evolution.</title>
        <authorList>
            <person name="Chaw S.M."/>
            <person name="Liu Y.C."/>
            <person name="Wu Y.W."/>
            <person name="Wang H.Y."/>
            <person name="Lin C.I."/>
            <person name="Wu C.S."/>
            <person name="Ke H.M."/>
            <person name="Chang L.Y."/>
            <person name="Hsu C.Y."/>
            <person name="Yang H.T."/>
            <person name="Sudianto E."/>
            <person name="Hsu M.H."/>
            <person name="Wu K.P."/>
            <person name="Wang L.N."/>
            <person name="Leebens-Mack J.H."/>
            <person name="Tsai I.J."/>
        </authorList>
    </citation>
    <scope>NUCLEOTIDE SEQUENCE [LARGE SCALE GENOMIC DNA]</scope>
    <source>
        <strain evidence="10">cv. Chaw 1501</strain>
        <tissue evidence="9">Young leaves</tissue>
    </source>
</reference>
<dbReference type="InterPro" id="IPR000719">
    <property type="entry name" value="Prot_kinase_dom"/>
</dbReference>
<dbReference type="SMART" id="SM00320">
    <property type="entry name" value="WD40"/>
    <property type="match status" value="6"/>
</dbReference>
<dbReference type="SMART" id="SM00184">
    <property type="entry name" value="RING"/>
    <property type="match status" value="1"/>
</dbReference>
<keyword evidence="5" id="KW-0853">WD repeat</keyword>
<feature type="region of interest" description="Disordered" evidence="6">
    <location>
        <begin position="135"/>
        <end position="154"/>
    </location>
</feature>
<dbReference type="Pfam" id="PF13445">
    <property type="entry name" value="zf-RING_UBOX"/>
    <property type="match status" value="1"/>
</dbReference>
<dbReference type="InterPro" id="IPR036322">
    <property type="entry name" value="WD40_repeat_dom_sf"/>
</dbReference>
<organism evidence="9 10">
    <name type="scientific">Cinnamomum micranthum f. kanehirae</name>
    <dbReference type="NCBI Taxonomy" id="337451"/>
    <lineage>
        <taxon>Eukaryota</taxon>
        <taxon>Viridiplantae</taxon>
        <taxon>Streptophyta</taxon>
        <taxon>Embryophyta</taxon>
        <taxon>Tracheophyta</taxon>
        <taxon>Spermatophyta</taxon>
        <taxon>Magnoliopsida</taxon>
        <taxon>Magnoliidae</taxon>
        <taxon>Laurales</taxon>
        <taxon>Lauraceae</taxon>
        <taxon>Cinnamomum</taxon>
    </lineage>
</organism>
<protein>
    <submittedName>
        <fullName evidence="9">Protein translocase subunit SecA</fullName>
    </submittedName>
</protein>
<dbReference type="PROSITE" id="PS50011">
    <property type="entry name" value="PROTEIN_KINASE_DOM"/>
    <property type="match status" value="1"/>
</dbReference>
<accession>A0A443PHL9</accession>
<evidence type="ECO:0000256" key="1">
    <source>
        <dbReference type="ARBA" id="ARBA00022723"/>
    </source>
</evidence>
<dbReference type="GO" id="GO:0008270">
    <property type="term" value="F:zinc ion binding"/>
    <property type="evidence" value="ECO:0007669"/>
    <property type="project" value="UniProtKB-KW"/>
</dbReference>
<evidence type="ECO:0000313" key="9">
    <source>
        <dbReference type="EMBL" id="RWR90242.1"/>
    </source>
</evidence>
<dbReference type="Proteomes" id="UP000283530">
    <property type="component" value="Unassembled WGS sequence"/>
</dbReference>
<dbReference type="GO" id="GO:0004672">
    <property type="term" value="F:protein kinase activity"/>
    <property type="evidence" value="ECO:0007669"/>
    <property type="project" value="InterPro"/>
</dbReference>
<dbReference type="InterPro" id="IPR044715">
    <property type="entry name" value="WDR86-like"/>
</dbReference>
<dbReference type="Gene3D" id="3.30.40.10">
    <property type="entry name" value="Zinc/RING finger domain, C3HC4 (zinc finger)"/>
    <property type="match status" value="1"/>
</dbReference>
<dbReference type="PROSITE" id="PS50082">
    <property type="entry name" value="WD_REPEATS_2"/>
    <property type="match status" value="2"/>
</dbReference>
<keyword evidence="3" id="KW-0862">Zinc</keyword>
<dbReference type="InterPro" id="IPR001841">
    <property type="entry name" value="Znf_RING"/>
</dbReference>
<dbReference type="InterPro" id="IPR013083">
    <property type="entry name" value="Znf_RING/FYVE/PHD"/>
</dbReference>
<dbReference type="STRING" id="337451.A0A443PHL9"/>
<keyword evidence="1" id="KW-0479">Metal-binding</keyword>
<dbReference type="SUPFAM" id="SSF56112">
    <property type="entry name" value="Protein kinase-like (PK-like)"/>
    <property type="match status" value="1"/>
</dbReference>
<dbReference type="OrthoDB" id="674604at2759"/>
<dbReference type="InterPro" id="IPR011009">
    <property type="entry name" value="Kinase-like_dom_sf"/>
</dbReference>
<evidence type="ECO:0000259" key="8">
    <source>
        <dbReference type="PROSITE" id="PS50089"/>
    </source>
</evidence>
<feature type="domain" description="Protein kinase" evidence="7">
    <location>
        <begin position="197"/>
        <end position="543"/>
    </location>
</feature>